<dbReference type="PANTHER" id="PTHR43792:SF1">
    <property type="entry name" value="N-ACETYLTRANSFERASE DOMAIN-CONTAINING PROTEIN"/>
    <property type="match status" value="1"/>
</dbReference>
<dbReference type="PANTHER" id="PTHR43792">
    <property type="entry name" value="GNAT FAMILY, PUTATIVE (AFU_ORTHOLOGUE AFUA_3G00765)-RELATED-RELATED"/>
    <property type="match status" value="1"/>
</dbReference>
<evidence type="ECO:0000313" key="3">
    <source>
        <dbReference type="EMBL" id="MDQ2585400.1"/>
    </source>
</evidence>
<dbReference type="EMBL" id="NSDM01000006">
    <property type="protein sequence ID" value="MDQ2585400.1"/>
    <property type="molecule type" value="Genomic_DNA"/>
</dbReference>
<proteinExistence type="predicted"/>
<accession>A0ABU0WZU5</accession>
<dbReference type="Gene3D" id="3.40.630.30">
    <property type="match status" value="1"/>
</dbReference>
<keyword evidence="4" id="KW-1185">Reference proteome</keyword>
<dbReference type="Proteomes" id="UP001225605">
    <property type="component" value="Unassembled WGS sequence"/>
</dbReference>
<feature type="region of interest" description="Disordered" evidence="1">
    <location>
        <begin position="1"/>
        <end position="21"/>
    </location>
</feature>
<dbReference type="InterPro" id="IPR016181">
    <property type="entry name" value="Acyl_CoA_acyltransferase"/>
</dbReference>
<reference evidence="3 4" key="1">
    <citation type="submission" date="2017-06" db="EMBL/GenBank/DDBJ databases">
        <title>Cultured bacterium strain Saccharothrix yanglingensis Hhs.015.</title>
        <authorList>
            <person name="Xia Y."/>
        </authorList>
    </citation>
    <scope>NUCLEOTIDE SEQUENCE [LARGE SCALE GENOMIC DNA]</scope>
    <source>
        <strain evidence="3 4">Hhs.015</strain>
    </source>
</reference>
<organism evidence="3 4">
    <name type="scientific">Saccharothrix yanglingensis</name>
    <dbReference type="NCBI Taxonomy" id="659496"/>
    <lineage>
        <taxon>Bacteria</taxon>
        <taxon>Bacillati</taxon>
        <taxon>Actinomycetota</taxon>
        <taxon>Actinomycetes</taxon>
        <taxon>Pseudonocardiales</taxon>
        <taxon>Pseudonocardiaceae</taxon>
        <taxon>Saccharothrix</taxon>
    </lineage>
</organism>
<name>A0ABU0WZU5_9PSEU</name>
<dbReference type="InterPro" id="IPR051531">
    <property type="entry name" value="N-acetyltransferase"/>
</dbReference>
<evidence type="ECO:0000313" key="4">
    <source>
        <dbReference type="Proteomes" id="UP001225605"/>
    </source>
</evidence>
<evidence type="ECO:0000256" key="1">
    <source>
        <dbReference type="SAM" id="MobiDB-lite"/>
    </source>
</evidence>
<dbReference type="PROSITE" id="PS51186">
    <property type="entry name" value="GNAT"/>
    <property type="match status" value="1"/>
</dbReference>
<feature type="domain" description="N-acetyltransferase" evidence="2">
    <location>
        <begin position="25"/>
        <end position="183"/>
    </location>
</feature>
<sequence>MVAGRRAPGRPGGAVTPTERTTSRLRLRRVVADDLAAFVALETALRARETPPRDPPDPAESARYLTAFTSVWDRGELGYWAIGFRDARSGDGVVGFGGVQPKSWRGLRCWNLYYRVHPDLWGLGVATETAREAVAAAREAHPSWPVVVETRPGNAAAVAVAERVGLTPREPDGGWAVLVLDPA</sequence>
<gene>
    <name evidence="3" type="ORF">CKY47_15710</name>
</gene>
<dbReference type="Pfam" id="PF13302">
    <property type="entry name" value="Acetyltransf_3"/>
    <property type="match status" value="1"/>
</dbReference>
<protein>
    <submittedName>
        <fullName evidence="3">GNAT family N-acetyltransferase</fullName>
    </submittedName>
</protein>
<dbReference type="InterPro" id="IPR000182">
    <property type="entry name" value="GNAT_dom"/>
</dbReference>
<dbReference type="SUPFAM" id="SSF55729">
    <property type="entry name" value="Acyl-CoA N-acyltransferases (Nat)"/>
    <property type="match status" value="1"/>
</dbReference>
<evidence type="ECO:0000259" key="2">
    <source>
        <dbReference type="PROSITE" id="PS51186"/>
    </source>
</evidence>
<comment type="caution">
    <text evidence="3">The sequence shown here is derived from an EMBL/GenBank/DDBJ whole genome shotgun (WGS) entry which is preliminary data.</text>
</comment>